<gene>
    <name evidence="1" type="ORF">CSSPJE1EN1_LOCUS16922</name>
</gene>
<protein>
    <submittedName>
        <fullName evidence="1">Uncharacterized protein</fullName>
    </submittedName>
</protein>
<reference evidence="1" key="1">
    <citation type="submission" date="2024-02" db="EMBL/GenBank/DDBJ databases">
        <authorList>
            <consortium name="ELIXIR-Norway"/>
            <consortium name="Elixir Norway"/>
        </authorList>
    </citation>
    <scope>NUCLEOTIDE SEQUENCE</scope>
</reference>
<evidence type="ECO:0000313" key="2">
    <source>
        <dbReference type="Proteomes" id="UP001497444"/>
    </source>
</evidence>
<dbReference type="Proteomes" id="UP001497444">
    <property type="component" value="Chromosome 4"/>
</dbReference>
<evidence type="ECO:0000313" key="1">
    <source>
        <dbReference type="EMBL" id="CAK9271444.1"/>
    </source>
</evidence>
<proteinExistence type="predicted"/>
<keyword evidence="2" id="KW-1185">Reference proteome</keyword>
<accession>A0ABP0WX56</accession>
<name>A0ABP0WX56_9BRYO</name>
<sequence length="98" mass="10999">MWSDYACARADEEMRIAERPWQSSSQMLGCGGWDHKVRESLWWDHRSDIRAVVGSQGQIRLSLPAMGGSKGLGFRAAITPGTITVQQFLMELQGFARE</sequence>
<dbReference type="EMBL" id="OZ020099">
    <property type="protein sequence ID" value="CAK9271444.1"/>
    <property type="molecule type" value="Genomic_DNA"/>
</dbReference>
<organism evidence="1 2">
    <name type="scientific">Sphagnum jensenii</name>
    <dbReference type="NCBI Taxonomy" id="128206"/>
    <lineage>
        <taxon>Eukaryota</taxon>
        <taxon>Viridiplantae</taxon>
        <taxon>Streptophyta</taxon>
        <taxon>Embryophyta</taxon>
        <taxon>Bryophyta</taxon>
        <taxon>Sphagnophytina</taxon>
        <taxon>Sphagnopsida</taxon>
        <taxon>Sphagnales</taxon>
        <taxon>Sphagnaceae</taxon>
        <taxon>Sphagnum</taxon>
    </lineage>
</organism>